<keyword evidence="1" id="KW-1133">Transmembrane helix</keyword>
<evidence type="ECO:0008006" key="5">
    <source>
        <dbReference type="Google" id="ProtNLM"/>
    </source>
</evidence>
<evidence type="ECO:0000313" key="4">
    <source>
        <dbReference type="Proteomes" id="UP001302126"/>
    </source>
</evidence>
<keyword evidence="1" id="KW-0472">Membrane</keyword>
<reference evidence="3" key="1">
    <citation type="journal article" date="2023" name="Mol. Phylogenet. Evol.">
        <title>Genome-scale phylogeny and comparative genomics of the fungal order Sordariales.</title>
        <authorList>
            <person name="Hensen N."/>
            <person name="Bonometti L."/>
            <person name="Westerberg I."/>
            <person name="Brannstrom I.O."/>
            <person name="Guillou S."/>
            <person name="Cros-Aarteil S."/>
            <person name="Calhoun S."/>
            <person name="Haridas S."/>
            <person name="Kuo A."/>
            <person name="Mondo S."/>
            <person name="Pangilinan J."/>
            <person name="Riley R."/>
            <person name="LaButti K."/>
            <person name="Andreopoulos B."/>
            <person name="Lipzen A."/>
            <person name="Chen C."/>
            <person name="Yan M."/>
            <person name="Daum C."/>
            <person name="Ng V."/>
            <person name="Clum A."/>
            <person name="Steindorff A."/>
            <person name="Ohm R.A."/>
            <person name="Martin F."/>
            <person name="Silar P."/>
            <person name="Natvig D.O."/>
            <person name="Lalanne C."/>
            <person name="Gautier V."/>
            <person name="Ament-Velasquez S.L."/>
            <person name="Kruys A."/>
            <person name="Hutchinson M.I."/>
            <person name="Powell A.J."/>
            <person name="Barry K."/>
            <person name="Miller A.N."/>
            <person name="Grigoriev I.V."/>
            <person name="Debuchy R."/>
            <person name="Gladieux P."/>
            <person name="Hiltunen Thoren M."/>
            <person name="Johannesson H."/>
        </authorList>
    </citation>
    <scope>NUCLEOTIDE SEQUENCE</scope>
    <source>
        <strain evidence="3">PSN309</strain>
    </source>
</reference>
<dbReference type="EMBL" id="MU864379">
    <property type="protein sequence ID" value="KAK4189118.1"/>
    <property type="molecule type" value="Genomic_DNA"/>
</dbReference>
<reference evidence="3" key="2">
    <citation type="submission" date="2023-05" db="EMBL/GenBank/DDBJ databases">
        <authorList>
            <consortium name="Lawrence Berkeley National Laboratory"/>
            <person name="Steindorff A."/>
            <person name="Hensen N."/>
            <person name="Bonometti L."/>
            <person name="Westerberg I."/>
            <person name="Brannstrom I.O."/>
            <person name="Guillou S."/>
            <person name="Cros-Aarteil S."/>
            <person name="Calhoun S."/>
            <person name="Haridas S."/>
            <person name="Kuo A."/>
            <person name="Mondo S."/>
            <person name="Pangilinan J."/>
            <person name="Riley R."/>
            <person name="Labutti K."/>
            <person name="Andreopoulos B."/>
            <person name="Lipzen A."/>
            <person name="Chen C."/>
            <person name="Yanf M."/>
            <person name="Daum C."/>
            <person name="Ng V."/>
            <person name="Clum A."/>
            <person name="Ohm R."/>
            <person name="Martin F."/>
            <person name="Silar P."/>
            <person name="Natvig D."/>
            <person name="Lalanne C."/>
            <person name="Gautier V."/>
            <person name="Ament-Velasquez S.L."/>
            <person name="Kruys A."/>
            <person name="Hutchinson M.I."/>
            <person name="Powell A.J."/>
            <person name="Barry K."/>
            <person name="Miller A.N."/>
            <person name="Grigoriev I.V."/>
            <person name="Debuchy R."/>
            <person name="Gladieux P."/>
            <person name="Thoren M.H."/>
            <person name="Johannesson H."/>
        </authorList>
    </citation>
    <scope>NUCLEOTIDE SEQUENCE</scope>
    <source>
        <strain evidence="3">PSN309</strain>
    </source>
</reference>
<name>A0AAN6WWV3_9PEZI</name>
<evidence type="ECO:0000256" key="1">
    <source>
        <dbReference type="SAM" id="Phobius"/>
    </source>
</evidence>
<keyword evidence="4" id="KW-1185">Reference proteome</keyword>
<evidence type="ECO:0000256" key="2">
    <source>
        <dbReference type="SAM" id="SignalP"/>
    </source>
</evidence>
<keyword evidence="1" id="KW-0812">Transmembrane</keyword>
<gene>
    <name evidence="3" type="ORF">QBC35DRAFT_494301</name>
</gene>
<feature type="transmembrane region" description="Helical" evidence="1">
    <location>
        <begin position="73"/>
        <end position="94"/>
    </location>
</feature>
<organism evidence="3 4">
    <name type="scientific">Podospora australis</name>
    <dbReference type="NCBI Taxonomy" id="1536484"/>
    <lineage>
        <taxon>Eukaryota</taxon>
        <taxon>Fungi</taxon>
        <taxon>Dikarya</taxon>
        <taxon>Ascomycota</taxon>
        <taxon>Pezizomycotina</taxon>
        <taxon>Sordariomycetes</taxon>
        <taxon>Sordariomycetidae</taxon>
        <taxon>Sordariales</taxon>
        <taxon>Podosporaceae</taxon>
        <taxon>Podospora</taxon>
    </lineage>
</organism>
<keyword evidence="2" id="KW-0732">Signal</keyword>
<feature type="signal peptide" evidence="2">
    <location>
        <begin position="1"/>
        <end position="25"/>
    </location>
</feature>
<evidence type="ECO:0000313" key="3">
    <source>
        <dbReference type="EMBL" id="KAK4189118.1"/>
    </source>
</evidence>
<comment type="caution">
    <text evidence="3">The sequence shown here is derived from an EMBL/GenBank/DDBJ whole genome shotgun (WGS) entry which is preliminary data.</text>
</comment>
<dbReference type="Proteomes" id="UP001302126">
    <property type="component" value="Unassembled WGS sequence"/>
</dbReference>
<sequence>MFPRHCLVSSCIPLLSKLFFDSTSASDIRLEPSNHFSTVCDMHDIRYLGEGPSSSSSSSSIVSLKILWYKPRLGKISGGALSFFFFFFSLGTYLP</sequence>
<proteinExistence type="predicted"/>
<feature type="chain" id="PRO_5042976129" description="Secreted protein" evidence="2">
    <location>
        <begin position="26"/>
        <end position="95"/>
    </location>
</feature>
<dbReference type="AlphaFoldDB" id="A0AAN6WWV3"/>
<accession>A0AAN6WWV3</accession>
<protein>
    <recommendedName>
        <fullName evidence="5">Secreted protein</fullName>
    </recommendedName>
</protein>